<gene>
    <name evidence="1" type="ORF">JTE90_021552</name>
</gene>
<evidence type="ECO:0000313" key="1">
    <source>
        <dbReference type="EMBL" id="KAG8198298.1"/>
    </source>
</evidence>
<keyword evidence="2" id="KW-1185">Reference proteome</keyword>
<sequence length="97" mass="10818">MKAEFEGESAQEMAHSGVVALLERSESRIDLLGAHSELFSRPVRRACAPSFSGRVPIGGWPRCQNPSRKRICVLSLRERYLYVHVVGIKCAGYVKSK</sequence>
<evidence type="ECO:0000313" key="2">
    <source>
        <dbReference type="Proteomes" id="UP000827092"/>
    </source>
</evidence>
<protein>
    <submittedName>
        <fullName evidence="1">Uncharacterized protein</fullName>
    </submittedName>
</protein>
<dbReference type="EMBL" id="JAFNEN010000041">
    <property type="protein sequence ID" value="KAG8198298.1"/>
    <property type="molecule type" value="Genomic_DNA"/>
</dbReference>
<name>A0AAV6VQ08_9ARAC</name>
<dbReference type="AlphaFoldDB" id="A0AAV6VQ08"/>
<organism evidence="1 2">
    <name type="scientific">Oedothorax gibbosus</name>
    <dbReference type="NCBI Taxonomy" id="931172"/>
    <lineage>
        <taxon>Eukaryota</taxon>
        <taxon>Metazoa</taxon>
        <taxon>Ecdysozoa</taxon>
        <taxon>Arthropoda</taxon>
        <taxon>Chelicerata</taxon>
        <taxon>Arachnida</taxon>
        <taxon>Araneae</taxon>
        <taxon>Araneomorphae</taxon>
        <taxon>Entelegynae</taxon>
        <taxon>Araneoidea</taxon>
        <taxon>Linyphiidae</taxon>
        <taxon>Erigoninae</taxon>
        <taxon>Oedothorax</taxon>
    </lineage>
</organism>
<dbReference type="Proteomes" id="UP000827092">
    <property type="component" value="Unassembled WGS sequence"/>
</dbReference>
<reference evidence="1 2" key="1">
    <citation type="journal article" date="2022" name="Nat. Ecol. Evol.">
        <title>A masculinizing supergene underlies an exaggerated male reproductive morph in a spider.</title>
        <authorList>
            <person name="Hendrickx F."/>
            <person name="De Corte Z."/>
            <person name="Sonet G."/>
            <person name="Van Belleghem S.M."/>
            <person name="Kostlbacher S."/>
            <person name="Vangestel C."/>
        </authorList>
    </citation>
    <scope>NUCLEOTIDE SEQUENCE [LARGE SCALE GENOMIC DNA]</scope>
    <source>
        <strain evidence="1">W744_W776</strain>
    </source>
</reference>
<comment type="caution">
    <text evidence="1">The sequence shown here is derived from an EMBL/GenBank/DDBJ whole genome shotgun (WGS) entry which is preliminary data.</text>
</comment>
<proteinExistence type="predicted"/>
<accession>A0AAV6VQ08</accession>